<organism evidence="1 2">
    <name type="scientific">Pinibacter aurantiacus</name>
    <dbReference type="NCBI Taxonomy" id="2851599"/>
    <lineage>
        <taxon>Bacteria</taxon>
        <taxon>Pseudomonadati</taxon>
        <taxon>Bacteroidota</taxon>
        <taxon>Chitinophagia</taxon>
        <taxon>Chitinophagales</taxon>
        <taxon>Chitinophagaceae</taxon>
        <taxon>Pinibacter</taxon>
    </lineage>
</organism>
<sequence length="159" mass="18125">MKKNQIGLIKIVFSILLITVFQISCTKSSEPTQSNSELPIDQALVQKTWMVDQLHHVIAGKYSAYQRNGANTTGTSYDNLRFTFKSDGTGVHIDENNKSVNFTWKFTSEDMHSLAFTEYTRTNNWLMFEIKGNYLYASTNLILSGDPNNIETFRLVKVP</sequence>
<evidence type="ECO:0000313" key="2">
    <source>
        <dbReference type="Proteomes" id="UP000812270"/>
    </source>
</evidence>
<proteinExistence type="predicted"/>
<dbReference type="RefSeq" id="WP_217790360.1">
    <property type="nucleotide sequence ID" value="NZ_JAHSPG010000003.1"/>
</dbReference>
<evidence type="ECO:0000313" key="1">
    <source>
        <dbReference type="EMBL" id="MBV4356720.1"/>
    </source>
</evidence>
<dbReference type="EMBL" id="JAHSPG010000003">
    <property type="protein sequence ID" value="MBV4356720.1"/>
    <property type="molecule type" value="Genomic_DNA"/>
</dbReference>
<protein>
    <recommendedName>
        <fullName evidence="3">Lipocalin-like domain-containing protein</fullName>
    </recommendedName>
</protein>
<name>A0A9E2SA76_9BACT</name>
<keyword evidence="2" id="KW-1185">Reference proteome</keyword>
<evidence type="ECO:0008006" key="3">
    <source>
        <dbReference type="Google" id="ProtNLM"/>
    </source>
</evidence>
<dbReference type="Proteomes" id="UP000812270">
    <property type="component" value="Unassembled WGS sequence"/>
</dbReference>
<reference evidence="1" key="1">
    <citation type="submission" date="2021-06" db="EMBL/GenBank/DDBJ databases">
        <authorList>
            <person name="Huq M.A."/>
        </authorList>
    </citation>
    <scope>NUCLEOTIDE SEQUENCE</scope>
    <source>
        <strain evidence="1">MAH-26</strain>
    </source>
</reference>
<comment type="caution">
    <text evidence="1">The sequence shown here is derived from an EMBL/GenBank/DDBJ whole genome shotgun (WGS) entry which is preliminary data.</text>
</comment>
<dbReference type="AlphaFoldDB" id="A0A9E2SA76"/>
<accession>A0A9E2SA76</accession>
<gene>
    <name evidence="1" type="ORF">KTO63_06120</name>
</gene>